<reference evidence="5" key="1">
    <citation type="journal article" date="2019" name="Int. J. Syst. Evol. Microbiol.">
        <title>The Global Catalogue of Microorganisms (GCM) 10K type strain sequencing project: providing services to taxonomists for standard genome sequencing and annotation.</title>
        <authorList>
            <consortium name="The Broad Institute Genomics Platform"/>
            <consortium name="The Broad Institute Genome Sequencing Center for Infectious Disease"/>
            <person name="Wu L."/>
            <person name="Ma J."/>
        </authorList>
    </citation>
    <scope>NUCLEOTIDE SEQUENCE [LARGE SCALE GENOMIC DNA]</scope>
    <source>
        <strain evidence="5">JCM 4805</strain>
    </source>
</reference>
<dbReference type="Gene3D" id="2.150.10.10">
    <property type="entry name" value="Serralysin-like metalloprotease, C-terminal"/>
    <property type="match status" value="1"/>
</dbReference>
<proteinExistence type="predicted"/>
<gene>
    <name evidence="4" type="ORF">GCM10010361_11410</name>
</gene>
<dbReference type="Proteomes" id="UP001500909">
    <property type="component" value="Unassembled WGS sequence"/>
</dbReference>
<feature type="domain" description="Insertion element IS402-like" evidence="3">
    <location>
        <begin position="1"/>
        <end position="41"/>
    </location>
</feature>
<protein>
    <recommendedName>
        <fullName evidence="6">Transposase</fullName>
    </recommendedName>
</protein>
<evidence type="ECO:0000259" key="2">
    <source>
        <dbReference type="Pfam" id="PF01609"/>
    </source>
</evidence>
<dbReference type="Pfam" id="PF00353">
    <property type="entry name" value="HemolysinCabind"/>
    <property type="match status" value="1"/>
</dbReference>
<dbReference type="InterPro" id="IPR002559">
    <property type="entry name" value="Transposase_11"/>
</dbReference>
<name>A0ABP3JCE9_9ACTN</name>
<dbReference type="SUPFAM" id="SSF51120">
    <property type="entry name" value="beta-Roll"/>
    <property type="match status" value="1"/>
</dbReference>
<dbReference type="Pfam" id="PF13340">
    <property type="entry name" value="DUF4096"/>
    <property type="match status" value="1"/>
</dbReference>
<comment type="caution">
    <text evidence="4">The sequence shown here is derived from an EMBL/GenBank/DDBJ whole genome shotgun (WGS) entry which is preliminary data.</text>
</comment>
<sequence>MNATLYVDRTGIPWHYLPHDFPHWRTTYGYFAAWQQDGVFAPLTGLLRRLLREAEGRNGEPSACVPDSRTAKSSANVPLADQSIDASKRIIGRKRHLGTDTLGLLLTVAVTAAGVSDTAAGRHLQTRIAATHPRVTKVWVDAGYRTTAIDHGAALGIDVQPVSRPQGRRGFVVIARRWTISRTFGRLMHHRRLARDYERHPHRSAAMIHVAMIDLMARRLTGEATPNWARSLTRRDQTPSSGSNTQSAACGCRRAGRAVSARPPPRPGATAATAVRMSLTRRGGSSAHRICDHSNSATFRRDTSTHPSCAATDASPYSVRFMMRGIRTRLVPGLGALVLTAGGTPAAGAGPAGAAPRATCDGKPATPVGSGTIKGTDGDDVIVGSADEDVIEAGGGNDVIYARLRRPLPEYVPRRTALGGAGRDVCGGFATTTDCEVVR</sequence>
<dbReference type="PANTHER" id="PTHR30007">
    <property type="entry name" value="PHP DOMAIN PROTEIN"/>
    <property type="match status" value="1"/>
</dbReference>
<organism evidence="4 5">
    <name type="scientific">Streptomyces olivaceiscleroticus</name>
    <dbReference type="NCBI Taxonomy" id="68245"/>
    <lineage>
        <taxon>Bacteria</taxon>
        <taxon>Bacillati</taxon>
        <taxon>Actinomycetota</taxon>
        <taxon>Actinomycetes</taxon>
        <taxon>Kitasatosporales</taxon>
        <taxon>Streptomycetaceae</taxon>
        <taxon>Streptomyces</taxon>
    </lineage>
</organism>
<accession>A0ABP3JCE9</accession>
<feature type="domain" description="Transposase IS4-like" evidence="2">
    <location>
        <begin position="82"/>
        <end position="212"/>
    </location>
</feature>
<dbReference type="NCBIfam" id="NF033580">
    <property type="entry name" value="transpos_IS5_3"/>
    <property type="match status" value="1"/>
</dbReference>
<evidence type="ECO:0000313" key="4">
    <source>
        <dbReference type="EMBL" id="GAA0449112.1"/>
    </source>
</evidence>
<dbReference type="EMBL" id="BAAABY010000009">
    <property type="protein sequence ID" value="GAA0449112.1"/>
    <property type="molecule type" value="Genomic_DNA"/>
</dbReference>
<evidence type="ECO:0000313" key="5">
    <source>
        <dbReference type="Proteomes" id="UP001500909"/>
    </source>
</evidence>
<dbReference type="PANTHER" id="PTHR30007:SF0">
    <property type="entry name" value="TRANSPOSASE"/>
    <property type="match status" value="1"/>
</dbReference>
<dbReference type="InterPro" id="IPR011049">
    <property type="entry name" value="Serralysin-like_metalloprot_C"/>
</dbReference>
<evidence type="ECO:0000259" key="3">
    <source>
        <dbReference type="Pfam" id="PF13340"/>
    </source>
</evidence>
<feature type="compositionally biased region" description="Low complexity" evidence="1">
    <location>
        <begin position="247"/>
        <end position="261"/>
    </location>
</feature>
<feature type="region of interest" description="Disordered" evidence="1">
    <location>
        <begin position="350"/>
        <end position="376"/>
    </location>
</feature>
<feature type="region of interest" description="Disordered" evidence="1">
    <location>
        <begin position="226"/>
        <end position="272"/>
    </location>
</feature>
<dbReference type="InterPro" id="IPR025161">
    <property type="entry name" value="IS402-like_dom"/>
</dbReference>
<dbReference type="InterPro" id="IPR001343">
    <property type="entry name" value="Hemolysn_Ca-bd"/>
</dbReference>
<feature type="region of interest" description="Disordered" evidence="1">
    <location>
        <begin position="57"/>
        <end position="77"/>
    </location>
</feature>
<keyword evidence="5" id="KW-1185">Reference proteome</keyword>
<evidence type="ECO:0008006" key="6">
    <source>
        <dbReference type="Google" id="ProtNLM"/>
    </source>
</evidence>
<dbReference type="Pfam" id="PF01609">
    <property type="entry name" value="DDE_Tnp_1"/>
    <property type="match status" value="1"/>
</dbReference>
<evidence type="ECO:0000256" key="1">
    <source>
        <dbReference type="SAM" id="MobiDB-lite"/>
    </source>
</evidence>